<dbReference type="Proteomes" id="UP000732377">
    <property type="component" value="Unassembled WGS sequence"/>
</dbReference>
<keyword evidence="2 5" id="KW-0645">Protease</keyword>
<protein>
    <submittedName>
        <fullName evidence="5">HK97 family phage prohead protease</fullName>
    </submittedName>
</protein>
<dbReference type="NCBIfam" id="TIGR01543">
    <property type="entry name" value="proheadase_HK97"/>
    <property type="match status" value="1"/>
</dbReference>
<organism evidence="5 6">
    <name type="scientific">Symbiobacterium thermophilum</name>
    <dbReference type="NCBI Taxonomy" id="2734"/>
    <lineage>
        <taxon>Bacteria</taxon>
        <taxon>Bacillati</taxon>
        <taxon>Bacillota</taxon>
        <taxon>Clostridia</taxon>
        <taxon>Eubacteriales</taxon>
        <taxon>Symbiobacteriaceae</taxon>
        <taxon>Symbiobacterium</taxon>
    </lineage>
</organism>
<dbReference type="RefSeq" id="WP_273378216.1">
    <property type="nucleotide sequence ID" value="NZ_PIUK01000023.1"/>
</dbReference>
<sequence length="244" mass="26825">MKDTERRAFQLAELRVANADGKRKIVGYAAVFNSLSVDLGGFVERIRPGAFSKTIETADVRALWNHDPNYVLGRTKSGTLRLAEDDKGLRIEIDPPDTTWANDLITSIERGDVDQMSFGFRAIRDEWKKEDGQTVRELIEVELFDVSPVTFPAYEATQVSVRAALAARGIDFERLAGISTRAAGGSPLTEEDQAVVSQAIASLQRLADSAGQVRGAEQQDGEGTQERARVDVLMRRLALAESET</sequence>
<dbReference type="InterPro" id="IPR006433">
    <property type="entry name" value="Prohead_protease"/>
</dbReference>
<reference evidence="5" key="1">
    <citation type="submission" date="2017-11" db="EMBL/GenBank/DDBJ databases">
        <title>Three new genomes from thermophilic consortium.</title>
        <authorList>
            <person name="Quaggio R."/>
            <person name="Amgarten D."/>
            <person name="Setubal J.C."/>
        </authorList>
    </citation>
    <scope>NUCLEOTIDE SEQUENCE</scope>
    <source>
        <strain evidence="5">ZCTH01-B2</strain>
    </source>
</reference>
<evidence type="ECO:0000256" key="1">
    <source>
        <dbReference type="ARBA" id="ARBA00022612"/>
    </source>
</evidence>
<evidence type="ECO:0000256" key="3">
    <source>
        <dbReference type="ARBA" id="ARBA00022801"/>
    </source>
</evidence>
<evidence type="ECO:0000256" key="2">
    <source>
        <dbReference type="ARBA" id="ARBA00022670"/>
    </source>
</evidence>
<keyword evidence="1" id="KW-1188">Viral release from host cell</keyword>
<dbReference type="GO" id="GO:0008233">
    <property type="term" value="F:peptidase activity"/>
    <property type="evidence" value="ECO:0007669"/>
    <property type="project" value="UniProtKB-KW"/>
</dbReference>
<dbReference type="Pfam" id="PF04586">
    <property type="entry name" value="Peptidase_S78"/>
    <property type="match status" value="1"/>
</dbReference>
<evidence type="ECO:0000259" key="4">
    <source>
        <dbReference type="Pfam" id="PF04586"/>
    </source>
</evidence>
<name>A0A953I1T1_SYMTR</name>
<dbReference type="EMBL" id="PIUK01000023">
    <property type="protein sequence ID" value="MBY6275386.1"/>
    <property type="molecule type" value="Genomic_DNA"/>
</dbReference>
<gene>
    <name evidence="5" type="ORF">CWE10_04075</name>
</gene>
<keyword evidence="3" id="KW-0378">Hydrolase</keyword>
<accession>A0A953I1T1</accession>
<comment type="caution">
    <text evidence="5">The sequence shown here is derived from an EMBL/GenBank/DDBJ whole genome shotgun (WGS) entry which is preliminary data.</text>
</comment>
<dbReference type="GO" id="GO:0006508">
    <property type="term" value="P:proteolysis"/>
    <property type="evidence" value="ECO:0007669"/>
    <property type="project" value="UniProtKB-KW"/>
</dbReference>
<evidence type="ECO:0000313" key="5">
    <source>
        <dbReference type="EMBL" id="MBY6275386.1"/>
    </source>
</evidence>
<feature type="domain" description="Prohead serine protease" evidence="4">
    <location>
        <begin position="16"/>
        <end position="163"/>
    </location>
</feature>
<evidence type="ECO:0000313" key="6">
    <source>
        <dbReference type="Proteomes" id="UP000732377"/>
    </source>
</evidence>
<dbReference type="InterPro" id="IPR054613">
    <property type="entry name" value="Peptidase_S78_dom"/>
</dbReference>
<dbReference type="AlphaFoldDB" id="A0A953I1T1"/>
<proteinExistence type="predicted"/>